<dbReference type="GO" id="GO:0004316">
    <property type="term" value="F:3-oxoacyl-[acyl-carrier-protein] reductase (NADPH) activity"/>
    <property type="evidence" value="ECO:0007669"/>
    <property type="project" value="UniProtKB-EC"/>
</dbReference>
<reference evidence="5" key="2">
    <citation type="journal article" date="2019" name="Int. J. Syst. Evol. Microbiol.">
        <title>The Global Catalogue of Microorganisms (GCM) 10K type strain sequencing project: providing services to taxonomists for standard genome sequencing and annotation.</title>
        <authorList>
            <consortium name="The Broad Institute Genomics Platform"/>
            <consortium name="The Broad Institute Genome Sequencing Center for Infectious Disease"/>
            <person name="Wu L."/>
            <person name="Ma J."/>
        </authorList>
    </citation>
    <scope>NUCLEOTIDE SEQUENCE [LARGE SCALE GENOMIC DNA]</scope>
    <source>
        <strain evidence="5">CGMCC 1.18437</strain>
    </source>
</reference>
<evidence type="ECO:0000313" key="4">
    <source>
        <dbReference type="Proteomes" id="UP000539473"/>
    </source>
</evidence>
<reference evidence="3 4" key="3">
    <citation type="submission" date="2020-08" db="EMBL/GenBank/DDBJ databases">
        <title>Genomic Encyclopedia of Type Strains, Phase IV (KMG-IV): sequencing the most valuable type-strain genomes for metagenomic binning, comparative biology and taxonomic classification.</title>
        <authorList>
            <person name="Goeker M."/>
        </authorList>
    </citation>
    <scope>NUCLEOTIDE SEQUENCE [LARGE SCALE GENOMIC DNA]</scope>
    <source>
        <strain evidence="3 4">DSM 27521</strain>
    </source>
</reference>
<name>A0A7W8NR77_9DEIO</name>
<dbReference type="Gene3D" id="3.40.50.720">
    <property type="entry name" value="NAD(P)-binding Rossmann-like Domain"/>
    <property type="match status" value="1"/>
</dbReference>
<proteinExistence type="inferred from homology"/>
<sequence length="262" mass="27016">MDLGLKDQPAVVLAASAGLGFATALALAREGARVALCSRDLERAQDAARRIEEATGTAVHAYAADVADAHSLTAFIDAAARDLGGLKILVCNAGGPPPGNFAALGEAQWQTAYQLTLMSVVRSVTAALPHLKAGGGGRILALLSSSVKRPLDNLTLSNALRPAVMGLCKSLSVELGPDNIQVNGLAPGRVLTERIQQLDEAAAARRGTTWQAVREASEREVPMGRLGTPDEFGRVAAFLCSPAAQYVNGSTLLVDGGAVTAL</sequence>
<comment type="caution">
    <text evidence="3">The sequence shown here is derived from an EMBL/GenBank/DDBJ whole genome shotgun (WGS) entry which is preliminary data.</text>
</comment>
<dbReference type="Proteomes" id="UP000619376">
    <property type="component" value="Unassembled WGS sequence"/>
</dbReference>
<dbReference type="PRINTS" id="PR00081">
    <property type="entry name" value="GDHRDH"/>
</dbReference>
<dbReference type="PANTHER" id="PTHR42879">
    <property type="entry name" value="3-OXOACYL-(ACYL-CARRIER-PROTEIN) REDUCTASE"/>
    <property type="match status" value="1"/>
</dbReference>
<dbReference type="SUPFAM" id="SSF51735">
    <property type="entry name" value="NAD(P)-binding Rossmann-fold domains"/>
    <property type="match status" value="1"/>
</dbReference>
<dbReference type="CDD" id="cd05344">
    <property type="entry name" value="BKR_like_SDR_like"/>
    <property type="match status" value="1"/>
</dbReference>
<dbReference type="EMBL" id="BNAJ01000004">
    <property type="protein sequence ID" value="GHF42918.1"/>
    <property type="molecule type" value="Genomic_DNA"/>
</dbReference>
<organism evidence="3 4">
    <name type="scientific">Deinococcus metalli</name>
    <dbReference type="NCBI Taxonomy" id="1141878"/>
    <lineage>
        <taxon>Bacteria</taxon>
        <taxon>Thermotogati</taxon>
        <taxon>Deinococcota</taxon>
        <taxon>Deinococci</taxon>
        <taxon>Deinococcales</taxon>
        <taxon>Deinococcaceae</taxon>
        <taxon>Deinococcus</taxon>
    </lineage>
</organism>
<dbReference type="InterPro" id="IPR050259">
    <property type="entry name" value="SDR"/>
</dbReference>
<dbReference type="PANTHER" id="PTHR42879:SF6">
    <property type="entry name" value="NADPH-DEPENDENT REDUCTASE BACG"/>
    <property type="match status" value="1"/>
</dbReference>
<comment type="similarity">
    <text evidence="1">Belongs to the short-chain dehydrogenases/reductases (SDR) family.</text>
</comment>
<dbReference type="InterPro" id="IPR002347">
    <property type="entry name" value="SDR_fam"/>
</dbReference>
<evidence type="ECO:0000256" key="1">
    <source>
        <dbReference type="ARBA" id="ARBA00006484"/>
    </source>
</evidence>
<reference evidence="2" key="4">
    <citation type="submission" date="2024-05" db="EMBL/GenBank/DDBJ databases">
        <authorList>
            <person name="Sun Q."/>
            <person name="Zhou Y."/>
        </authorList>
    </citation>
    <scope>NUCLEOTIDE SEQUENCE</scope>
    <source>
        <strain evidence="2">CGMCC 1.18437</strain>
    </source>
</reference>
<accession>A0A7W8NR77</accession>
<dbReference type="FunFam" id="3.40.50.720:FF:000084">
    <property type="entry name" value="Short-chain dehydrogenase reductase"/>
    <property type="match status" value="1"/>
</dbReference>
<dbReference type="RefSeq" id="WP_184111319.1">
    <property type="nucleotide sequence ID" value="NZ_BNAJ01000004.1"/>
</dbReference>
<dbReference type="EC" id="1.1.1.100" evidence="3"/>
<dbReference type="EMBL" id="JACHFK010000004">
    <property type="protein sequence ID" value="MBB5376593.1"/>
    <property type="molecule type" value="Genomic_DNA"/>
</dbReference>
<protein>
    <submittedName>
        <fullName evidence="2">3-oxoacyl-ACP reductase</fullName>
    </submittedName>
    <submittedName>
        <fullName evidence="3">3-oxoacyl-[acyl-carrier protein] reductase</fullName>
        <ecNumber evidence="3">1.1.1.100</ecNumber>
    </submittedName>
</protein>
<evidence type="ECO:0000313" key="5">
    <source>
        <dbReference type="Proteomes" id="UP000619376"/>
    </source>
</evidence>
<reference evidence="2" key="1">
    <citation type="journal article" date="2014" name="Int. J. Syst. Evol. Microbiol.">
        <title>Complete genome of a new Firmicutes species belonging to the dominant human colonic microbiota ('Ruminococcus bicirculans') reveals two chromosomes and a selective capacity to utilize plant glucans.</title>
        <authorList>
            <consortium name="NISC Comparative Sequencing Program"/>
            <person name="Wegmann U."/>
            <person name="Louis P."/>
            <person name="Goesmann A."/>
            <person name="Henrissat B."/>
            <person name="Duncan S.H."/>
            <person name="Flint H.J."/>
        </authorList>
    </citation>
    <scope>NUCLEOTIDE SEQUENCE</scope>
    <source>
        <strain evidence="2">CGMCC 1.18437</strain>
    </source>
</reference>
<gene>
    <name evidence="2" type="ORF">GCM10017781_19090</name>
    <name evidence="3" type="ORF">HNQ07_002057</name>
</gene>
<dbReference type="Pfam" id="PF13561">
    <property type="entry name" value="adh_short_C2"/>
    <property type="match status" value="1"/>
</dbReference>
<dbReference type="InterPro" id="IPR036291">
    <property type="entry name" value="NAD(P)-bd_dom_sf"/>
</dbReference>
<dbReference type="AlphaFoldDB" id="A0A7W8NR77"/>
<keyword evidence="3" id="KW-0560">Oxidoreductase</keyword>
<keyword evidence="5" id="KW-1185">Reference proteome</keyword>
<evidence type="ECO:0000313" key="3">
    <source>
        <dbReference type="EMBL" id="MBB5376593.1"/>
    </source>
</evidence>
<dbReference type="Proteomes" id="UP000539473">
    <property type="component" value="Unassembled WGS sequence"/>
</dbReference>
<evidence type="ECO:0000313" key="2">
    <source>
        <dbReference type="EMBL" id="GHF42918.1"/>
    </source>
</evidence>